<dbReference type="AlphaFoldDB" id="A0A6A6QG85"/>
<keyword evidence="2" id="KW-0732">Signal</keyword>
<dbReference type="EMBL" id="MU004195">
    <property type="protein sequence ID" value="KAF2491415.1"/>
    <property type="molecule type" value="Genomic_DNA"/>
</dbReference>
<name>A0A6A6QG85_9PEZI</name>
<reference evidence="3" key="1">
    <citation type="journal article" date="2020" name="Stud. Mycol.">
        <title>101 Dothideomycetes genomes: a test case for predicting lifestyles and emergence of pathogens.</title>
        <authorList>
            <person name="Haridas S."/>
            <person name="Albert R."/>
            <person name="Binder M."/>
            <person name="Bloem J."/>
            <person name="Labutti K."/>
            <person name="Salamov A."/>
            <person name="Andreopoulos B."/>
            <person name="Baker S."/>
            <person name="Barry K."/>
            <person name="Bills G."/>
            <person name="Bluhm B."/>
            <person name="Cannon C."/>
            <person name="Castanera R."/>
            <person name="Culley D."/>
            <person name="Daum C."/>
            <person name="Ezra D."/>
            <person name="Gonzalez J."/>
            <person name="Henrissat B."/>
            <person name="Kuo A."/>
            <person name="Liang C."/>
            <person name="Lipzen A."/>
            <person name="Lutzoni F."/>
            <person name="Magnuson J."/>
            <person name="Mondo S."/>
            <person name="Nolan M."/>
            <person name="Ohm R."/>
            <person name="Pangilinan J."/>
            <person name="Park H.-J."/>
            <person name="Ramirez L."/>
            <person name="Alfaro M."/>
            <person name="Sun H."/>
            <person name="Tritt A."/>
            <person name="Yoshinaga Y."/>
            <person name="Zwiers L.-H."/>
            <person name="Turgeon B."/>
            <person name="Goodwin S."/>
            <person name="Spatafora J."/>
            <person name="Crous P."/>
            <person name="Grigoriev I."/>
        </authorList>
    </citation>
    <scope>NUCLEOTIDE SEQUENCE</scope>
    <source>
        <strain evidence="3">CBS 269.34</strain>
    </source>
</reference>
<protein>
    <submittedName>
        <fullName evidence="3">Uncharacterized protein</fullName>
    </submittedName>
</protein>
<evidence type="ECO:0000313" key="4">
    <source>
        <dbReference type="Proteomes" id="UP000799750"/>
    </source>
</evidence>
<organism evidence="3 4">
    <name type="scientific">Lophium mytilinum</name>
    <dbReference type="NCBI Taxonomy" id="390894"/>
    <lineage>
        <taxon>Eukaryota</taxon>
        <taxon>Fungi</taxon>
        <taxon>Dikarya</taxon>
        <taxon>Ascomycota</taxon>
        <taxon>Pezizomycotina</taxon>
        <taxon>Dothideomycetes</taxon>
        <taxon>Pleosporomycetidae</taxon>
        <taxon>Mytilinidiales</taxon>
        <taxon>Mytilinidiaceae</taxon>
        <taxon>Lophium</taxon>
    </lineage>
</organism>
<proteinExistence type="predicted"/>
<accession>A0A6A6QG85</accession>
<keyword evidence="4" id="KW-1185">Reference proteome</keyword>
<evidence type="ECO:0000313" key="3">
    <source>
        <dbReference type="EMBL" id="KAF2491415.1"/>
    </source>
</evidence>
<gene>
    <name evidence="3" type="ORF">BU16DRAFT_118797</name>
</gene>
<evidence type="ECO:0000256" key="2">
    <source>
        <dbReference type="SAM" id="SignalP"/>
    </source>
</evidence>
<evidence type="ECO:0000256" key="1">
    <source>
        <dbReference type="SAM" id="MobiDB-lite"/>
    </source>
</evidence>
<sequence>MPIWMGFLFPQGLIFQLAHELCVSNLILLSSHLPSHQLPCDVRPTPRLTTRRAGLATIAAQHHPKGKSFPSVSPPCPPSLQYTAP</sequence>
<feature type="chain" id="PRO_5025442545" evidence="2">
    <location>
        <begin position="21"/>
        <end position="85"/>
    </location>
</feature>
<feature type="region of interest" description="Disordered" evidence="1">
    <location>
        <begin position="60"/>
        <end position="85"/>
    </location>
</feature>
<feature type="signal peptide" evidence="2">
    <location>
        <begin position="1"/>
        <end position="20"/>
    </location>
</feature>
<dbReference type="Proteomes" id="UP000799750">
    <property type="component" value="Unassembled WGS sequence"/>
</dbReference>